<dbReference type="Pfam" id="PF01594">
    <property type="entry name" value="AI-2E_transport"/>
    <property type="match status" value="1"/>
</dbReference>
<proteinExistence type="inferred from homology"/>
<dbReference type="OrthoDB" id="106838at2"/>
<comment type="subcellular location">
    <subcellularLocation>
        <location evidence="1">Membrane</location>
        <topology evidence="1">Multi-pass membrane protein</topology>
    </subcellularLocation>
</comment>
<gene>
    <name evidence="7" type="ORF">SAMN05421757_103330</name>
</gene>
<evidence type="ECO:0000313" key="8">
    <source>
        <dbReference type="Proteomes" id="UP000198426"/>
    </source>
</evidence>
<dbReference type="RefSeq" id="WP_089232916.1">
    <property type="nucleotide sequence ID" value="NZ_FZOY01000003.1"/>
</dbReference>
<evidence type="ECO:0000256" key="2">
    <source>
        <dbReference type="ARBA" id="ARBA00009773"/>
    </source>
</evidence>
<evidence type="ECO:0000256" key="4">
    <source>
        <dbReference type="ARBA" id="ARBA00022989"/>
    </source>
</evidence>
<dbReference type="EMBL" id="FZOY01000003">
    <property type="protein sequence ID" value="SNS78564.1"/>
    <property type="molecule type" value="Genomic_DNA"/>
</dbReference>
<dbReference type="GO" id="GO:0016020">
    <property type="term" value="C:membrane"/>
    <property type="evidence" value="ECO:0007669"/>
    <property type="project" value="UniProtKB-SubCell"/>
</dbReference>
<feature type="transmembrane region" description="Helical" evidence="6">
    <location>
        <begin position="246"/>
        <end position="274"/>
    </location>
</feature>
<sequence>MPDTPTKPPLISPDVIRISALVLATALITLIFFGMIRGFLISLLMAAIVAEMSRPLYRRIQRMVGGRRNPAAAITLTLIIVLGIVPIFFIATVAAEQALGLPRTVVRVLDGLAERSATWEWPDWLPYEEDMDQIGPEVISKIGDLVSATARYMVGTMSAVTRGTALLFLDTFIFLYALFFFLKMETPVMKQILRFTGLAPETQHKLADRAVSVSRATIKGVLVIGVVQGVLGGLGFWAAGIDGATFWGVVMAIVSIIPGVGPSLVLAVGVLFLFAAGDTTAAIGLALWAGLVVTTIDNILRPILVGRDTQMHDILILVSTFGGLGMFGAVGLILGPVVAGVFVTIWATLAEAVMEQSEHPEEAPSDGPAAQSG</sequence>
<keyword evidence="5 6" id="KW-0472">Membrane</keyword>
<name>A0A239HE82_9RHOB</name>
<dbReference type="PANTHER" id="PTHR21716:SF4">
    <property type="entry name" value="TRANSMEMBRANE PROTEIN 245"/>
    <property type="match status" value="1"/>
</dbReference>
<dbReference type="InterPro" id="IPR002549">
    <property type="entry name" value="AI-2E-like"/>
</dbReference>
<keyword evidence="3 6" id="KW-0812">Transmembrane</keyword>
<evidence type="ECO:0000313" key="7">
    <source>
        <dbReference type="EMBL" id="SNS78564.1"/>
    </source>
</evidence>
<keyword evidence="8" id="KW-1185">Reference proteome</keyword>
<evidence type="ECO:0000256" key="3">
    <source>
        <dbReference type="ARBA" id="ARBA00022692"/>
    </source>
</evidence>
<protein>
    <submittedName>
        <fullName evidence="7">Predicted PurR-regulated permease PerM</fullName>
    </submittedName>
</protein>
<feature type="transmembrane region" description="Helical" evidence="6">
    <location>
        <begin position="20"/>
        <end position="50"/>
    </location>
</feature>
<reference evidence="7 8" key="1">
    <citation type="submission" date="2017-06" db="EMBL/GenBank/DDBJ databases">
        <authorList>
            <person name="Kim H.J."/>
            <person name="Triplett B.A."/>
        </authorList>
    </citation>
    <scope>NUCLEOTIDE SEQUENCE [LARGE SCALE GENOMIC DNA]</scope>
    <source>
        <strain evidence="7 8">DSM 29339</strain>
    </source>
</reference>
<feature type="transmembrane region" description="Helical" evidence="6">
    <location>
        <begin position="324"/>
        <end position="349"/>
    </location>
</feature>
<dbReference type="AlphaFoldDB" id="A0A239HE82"/>
<dbReference type="PANTHER" id="PTHR21716">
    <property type="entry name" value="TRANSMEMBRANE PROTEIN"/>
    <property type="match status" value="1"/>
</dbReference>
<feature type="transmembrane region" description="Helical" evidence="6">
    <location>
        <begin position="71"/>
        <end position="95"/>
    </location>
</feature>
<organism evidence="7 8">
    <name type="scientific">Tropicimonas sediminicola</name>
    <dbReference type="NCBI Taxonomy" id="1031541"/>
    <lineage>
        <taxon>Bacteria</taxon>
        <taxon>Pseudomonadati</taxon>
        <taxon>Pseudomonadota</taxon>
        <taxon>Alphaproteobacteria</taxon>
        <taxon>Rhodobacterales</taxon>
        <taxon>Roseobacteraceae</taxon>
        <taxon>Tropicimonas</taxon>
    </lineage>
</organism>
<feature type="transmembrane region" description="Helical" evidence="6">
    <location>
        <begin position="221"/>
        <end position="240"/>
    </location>
</feature>
<accession>A0A239HE82</accession>
<dbReference type="Proteomes" id="UP000198426">
    <property type="component" value="Unassembled WGS sequence"/>
</dbReference>
<comment type="similarity">
    <text evidence="2">Belongs to the autoinducer-2 exporter (AI-2E) (TC 2.A.86) family.</text>
</comment>
<feature type="transmembrane region" description="Helical" evidence="6">
    <location>
        <begin position="281"/>
        <end position="304"/>
    </location>
</feature>
<evidence type="ECO:0000256" key="1">
    <source>
        <dbReference type="ARBA" id="ARBA00004141"/>
    </source>
</evidence>
<evidence type="ECO:0000256" key="5">
    <source>
        <dbReference type="ARBA" id="ARBA00023136"/>
    </source>
</evidence>
<feature type="transmembrane region" description="Helical" evidence="6">
    <location>
        <begin position="163"/>
        <end position="182"/>
    </location>
</feature>
<evidence type="ECO:0000256" key="6">
    <source>
        <dbReference type="SAM" id="Phobius"/>
    </source>
</evidence>
<keyword evidence="4 6" id="KW-1133">Transmembrane helix</keyword>